<keyword evidence="2" id="KW-1185">Reference proteome</keyword>
<organism evidence="1 2">
    <name type="scientific">Aerosakkonema funiforme FACHB-1375</name>
    <dbReference type="NCBI Taxonomy" id="2949571"/>
    <lineage>
        <taxon>Bacteria</taxon>
        <taxon>Bacillati</taxon>
        <taxon>Cyanobacteriota</taxon>
        <taxon>Cyanophyceae</taxon>
        <taxon>Oscillatoriophycideae</taxon>
        <taxon>Aerosakkonematales</taxon>
        <taxon>Aerosakkonemataceae</taxon>
        <taxon>Aerosakkonema</taxon>
    </lineage>
</organism>
<reference evidence="1" key="2">
    <citation type="submission" date="2020-08" db="EMBL/GenBank/DDBJ databases">
        <authorList>
            <person name="Chen M."/>
            <person name="Teng W."/>
            <person name="Zhao L."/>
            <person name="Hu C."/>
            <person name="Zhou Y."/>
            <person name="Han B."/>
            <person name="Song L."/>
            <person name="Shu W."/>
        </authorList>
    </citation>
    <scope>NUCLEOTIDE SEQUENCE</scope>
    <source>
        <strain evidence="1">FACHB-1375</strain>
    </source>
</reference>
<protein>
    <submittedName>
        <fullName evidence="1">Uncharacterized protein</fullName>
    </submittedName>
</protein>
<dbReference type="EMBL" id="JACJPW010000038">
    <property type="protein sequence ID" value="MBD2182529.1"/>
    <property type="molecule type" value="Genomic_DNA"/>
</dbReference>
<sequence length="53" mass="6174">MRVKDAISADTQATPTHFTFFHRQAIALFMWMRSPLTFLLRGDRVSISFVRVC</sequence>
<evidence type="ECO:0000313" key="1">
    <source>
        <dbReference type="EMBL" id="MBD2182529.1"/>
    </source>
</evidence>
<accession>A0A926ZHE2</accession>
<dbReference type="AlphaFoldDB" id="A0A926ZHE2"/>
<name>A0A926ZHE2_9CYAN</name>
<gene>
    <name evidence="1" type="ORF">H6G03_15730</name>
</gene>
<evidence type="ECO:0000313" key="2">
    <source>
        <dbReference type="Proteomes" id="UP000641646"/>
    </source>
</evidence>
<dbReference type="Proteomes" id="UP000641646">
    <property type="component" value="Unassembled WGS sequence"/>
</dbReference>
<comment type="caution">
    <text evidence="1">The sequence shown here is derived from an EMBL/GenBank/DDBJ whole genome shotgun (WGS) entry which is preliminary data.</text>
</comment>
<reference evidence="1" key="1">
    <citation type="journal article" date="2015" name="ISME J.">
        <title>Draft Genome Sequence of Streptomyces incarnatus NRRL8089, which Produces the Nucleoside Antibiotic Sinefungin.</title>
        <authorList>
            <person name="Oshima K."/>
            <person name="Hattori M."/>
            <person name="Shimizu H."/>
            <person name="Fukuda K."/>
            <person name="Nemoto M."/>
            <person name="Inagaki K."/>
            <person name="Tamura T."/>
        </authorList>
    </citation>
    <scope>NUCLEOTIDE SEQUENCE</scope>
    <source>
        <strain evidence="1">FACHB-1375</strain>
    </source>
</reference>
<dbReference type="RefSeq" id="WP_190465342.1">
    <property type="nucleotide sequence ID" value="NZ_JACJPW010000038.1"/>
</dbReference>
<proteinExistence type="predicted"/>